<evidence type="ECO:0000313" key="2">
    <source>
        <dbReference type="EMBL" id="ABG52498.1"/>
    </source>
</evidence>
<keyword evidence="2" id="KW-0808">Transferase</keyword>
<dbReference type="KEGG" id="ter:Tery_3397"/>
<dbReference type="AlphaFoldDB" id="Q10Z26"/>
<proteinExistence type="predicted"/>
<reference evidence="2" key="1">
    <citation type="submission" date="2006-06" db="EMBL/GenBank/DDBJ databases">
        <title>Complete sequence of Trichodesmium erythraeum IMS101.</title>
        <authorList>
            <consortium name="US DOE Joint Genome Institute"/>
            <person name="Copeland A."/>
            <person name="Lucas S."/>
            <person name="Lapidus A."/>
            <person name="Barry K."/>
            <person name="Detter J.C."/>
            <person name="Glavina del Rio T."/>
            <person name="Hammon N."/>
            <person name="Israni S."/>
            <person name="Dalin E."/>
            <person name="Tice H."/>
            <person name="Pitluck S."/>
            <person name="Kiss H."/>
            <person name="Munk A.C."/>
            <person name="Brettin T."/>
            <person name="Bruce D."/>
            <person name="Han C."/>
            <person name="Tapia R."/>
            <person name="Gilna P."/>
            <person name="Schmutz J."/>
            <person name="Larimer F."/>
            <person name="Land M."/>
            <person name="Hauser L."/>
            <person name="Kyrpides N."/>
            <person name="Kim E."/>
            <person name="Richardson P."/>
        </authorList>
    </citation>
    <scope>NUCLEOTIDE SEQUENCE [LARGE SCALE GENOMIC DNA]</scope>
    <source>
        <strain evidence="2">IMS101</strain>
    </source>
</reference>
<dbReference type="InterPro" id="IPR016181">
    <property type="entry name" value="Acyl_CoA_acyltransferase"/>
</dbReference>
<organism evidence="2">
    <name type="scientific">Trichodesmium erythraeum (strain IMS101)</name>
    <dbReference type="NCBI Taxonomy" id="203124"/>
    <lineage>
        <taxon>Bacteria</taxon>
        <taxon>Bacillati</taxon>
        <taxon>Cyanobacteriota</taxon>
        <taxon>Cyanophyceae</taxon>
        <taxon>Oscillatoriophycideae</taxon>
        <taxon>Oscillatoriales</taxon>
        <taxon>Microcoleaceae</taxon>
        <taxon>Trichodesmium</taxon>
    </lineage>
</organism>
<sequence length="313" mass="35606">MNKINIRLLQEQELSEADKIFRLAFGTFIGLPDPIKFFGDRYYMQRWYTEPKAALAAEIDGQLVGSNFISKWGSFGFFGPLSVHPNFWNQGVGKKLMSATMECLRNWQTQHICFFTFSQSPKHLHFYQKFGFMPHFLTSICTKSVSQKQQQLKSIRYSQISPEQQKNYLQASQELTNNIYSGLDLQSEILAVENKRLGDTLFIWENSNLEGFAVCHYGAGTEAGSDTCYIKFGAVNSGKKGSDRFAKLLNECETFSNIIGMSKLVAGVNTARQQAYIQILNMGFKIDILGVAMQYPKELGYNNPDTYVIDDLR</sequence>
<protein>
    <submittedName>
        <fullName evidence="2">GCN5-related N-acetyltransferase</fullName>
    </submittedName>
</protein>
<accession>Q10Z26</accession>
<dbReference type="eggNOG" id="COG0454">
    <property type="taxonomic scope" value="Bacteria"/>
</dbReference>
<feature type="domain" description="N-acetyltransferase" evidence="1">
    <location>
        <begin position="4"/>
        <end position="150"/>
    </location>
</feature>
<dbReference type="Pfam" id="PF00583">
    <property type="entry name" value="Acetyltransf_1"/>
    <property type="match status" value="1"/>
</dbReference>
<dbReference type="EMBL" id="CP000393">
    <property type="protein sequence ID" value="ABG52498.1"/>
    <property type="molecule type" value="Genomic_DNA"/>
</dbReference>
<gene>
    <name evidence="2" type="ordered locus">Tery_3397</name>
</gene>
<dbReference type="HOGENOM" id="CLU_888358_0_0_3"/>
<dbReference type="InterPro" id="IPR000182">
    <property type="entry name" value="GNAT_dom"/>
</dbReference>
<dbReference type="CDD" id="cd04301">
    <property type="entry name" value="NAT_SF"/>
    <property type="match status" value="1"/>
</dbReference>
<dbReference type="GO" id="GO:0016747">
    <property type="term" value="F:acyltransferase activity, transferring groups other than amino-acyl groups"/>
    <property type="evidence" value="ECO:0007669"/>
    <property type="project" value="InterPro"/>
</dbReference>
<dbReference type="STRING" id="203124.Tery_3397"/>
<dbReference type="Gene3D" id="3.40.630.30">
    <property type="match status" value="1"/>
</dbReference>
<name>Q10Z26_TRIEI</name>
<dbReference type="OrthoDB" id="4564569at2"/>
<evidence type="ECO:0000259" key="1">
    <source>
        <dbReference type="PROSITE" id="PS51186"/>
    </source>
</evidence>
<dbReference type="SUPFAM" id="SSF55729">
    <property type="entry name" value="Acyl-CoA N-acyltransferases (Nat)"/>
    <property type="match status" value="1"/>
</dbReference>
<dbReference type="RefSeq" id="WP_011612843.1">
    <property type="nucleotide sequence ID" value="NC_008312.1"/>
</dbReference>
<dbReference type="PROSITE" id="PS51186">
    <property type="entry name" value="GNAT"/>
    <property type="match status" value="1"/>
</dbReference>